<reference evidence="1" key="1">
    <citation type="journal article" date="2019" name="Beilstein J. Org. Chem.">
        <title>Nanangenines: drimane sesquiterpenoids as the dominant metabolite cohort of a novel Australian fungus, Aspergillus nanangensis.</title>
        <authorList>
            <person name="Lacey H.J."/>
            <person name="Gilchrist C.L.M."/>
            <person name="Crombie A."/>
            <person name="Kalaitzis J.A."/>
            <person name="Vuong D."/>
            <person name="Rutledge P.J."/>
            <person name="Turner P."/>
            <person name="Pitt J.I."/>
            <person name="Lacey E."/>
            <person name="Chooi Y.H."/>
            <person name="Piggott A.M."/>
        </authorList>
    </citation>
    <scope>NUCLEOTIDE SEQUENCE</scope>
    <source>
        <strain evidence="1">MST-FP2251</strain>
    </source>
</reference>
<dbReference type="AlphaFoldDB" id="A0AAD4CAN5"/>
<comment type="caution">
    <text evidence="1">The sequence shown here is derived from an EMBL/GenBank/DDBJ whole genome shotgun (WGS) entry which is preliminary data.</text>
</comment>
<protein>
    <submittedName>
        <fullName evidence="1">Uncharacterized protein</fullName>
    </submittedName>
</protein>
<evidence type="ECO:0000313" key="1">
    <source>
        <dbReference type="EMBL" id="KAF9882950.1"/>
    </source>
</evidence>
<name>A0AAD4CAN5_ASPNN</name>
<dbReference type="EMBL" id="VCAU01000200">
    <property type="protein sequence ID" value="KAF9882950.1"/>
    <property type="molecule type" value="Genomic_DNA"/>
</dbReference>
<accession>A0AAD4CAN5</accession>
<keyword evidence="2" id="KW-1185">Reference proteome</keyword>
<evidence type="ECO:0000313" key="2">
    <source>
        <dbReference type="Proteomes" id="UP001194746"/>
    </source>
</evidence>
<dbReference type="Proteomes" id="UP001194746">
    <property type="component" value="Unassembled WGS sequence"/>
</dbReference>
<sequence length="115" mass="12801">MYVEPQCSLKYGIARVDETVNNIAHLSDVTNITCSVEAATCARLSHIGDSSIFFCNFEEHPIHTRCGDLIKPAQQISDTCRMGNRYTYDYISGSIVNGPHSYPYLIALGDDYAFV</sequence>
<proteinExistence type="predicted"/>
<reference evidence="1" key="2">
    <citation type="submission" date="2020-02" db="EMBL/GenBank/DDBJ databases">
        <authorList>
            <person name="Gilchrist C.L.M."/>
            <person name="Chooi Y.-H."/>
        </authorList>
    </citation>
    <scope>NUCLEOTIDE SEQUENCE</scope>
    <source>
        <strain evidence="1">MST-FP2251</strain>
    </source>
</reference>
<organism evidence="1 2">
    <name type="scientific">Aspergillus nanangensis</name>
    <dbReference type="NCBI Taxonomy" id="2582783"/>
    <lineage>
        <taxon>Eukaryota</taxon>
        <taxon>Fungi</taxon>
        <taxon>Dikarya</taxon>
        <taxon>Ascomycota</taxon>
        <taxon>Pezizomycotina</taxon>
        <taxon>Eurotiomycetes</taxon>
        <taxon>Eurotiomycetidae</taxon>
        <taxon>Eurotiales</taxon>
        <taxon>Aspergillaceae</taxon>
        <taxon>Aspergillus</taxon>
        <taxon>Aspergillus subgen. Circumdati</taxon>
    </lineage>
</organism>
<gene>
    <name evidence="1" type="ORF">FE257_004861</name>
</gene>